<protein>
    <submittedName>
        <fullName evidence="10">ABC transporter permease</fullName>
    </submittedName>
</protein>
<dbReference type="InterPro" id="IPR025857">
    <property type="entry name" value="MacB_PCD"/>
</dbReference>
<comment type="similarity">
    <text evidence="6">Belongs to the ABC-4 integral membrane protein family.</text>
</comment>
<evidence type="ECO:0000256" key="1">
    <source>
        <dbReference type="ARBA" id="ARBA00004651"/>
    </source>
</evidence>
<sequence length="471" mass="48245">MFFVTYLRRELRRRMRQSVFIMLGLALGVGLVVTVMAVSSGMQQAQGNVLQGLYGIGTDLTVTKSPPPFKADDNNGFRITMTPSGAEVCDNGKCSSGAQTIDNLNGLSYGPLPYSTIAEVAKLGKVQAVGGGLVLTDQQMVVPASVATGGALPTSTSFYVDGVDFTHSTLGPYTDGKVTSGRSFAAGDASANVAVVDSNYASAHSLKLGATVTVAKTPFTVIGQVTQPQGSQPPDVYIPLARAQALATSQGKKLTGEVNSIYVTAVSAADIPTVQAEIGRLLPSATVTSPSSLANEVTGSLANTARLTSSLGRWLAVLVLLTAFAVASLLTIAAVTRRVREFGTLKALGWRSRRVIAQVMGESAVIGIVGGLLGVGVGFAGSAVIKAVAPKLSATVVTATGQHLTSATPSGSTSYDPTITRTVPITMSAPVTLDAILLAVVLAVIGALLAGSIGSWRIAQLRPADALARVA</sequence>
<dbReference type="InterPro" id="IPR003838">
    <property type="entry name" value="ABC3_permease_C"/>
</dbReference>
<feature type="domain" description="MacB-like periplasmic core" evidence="9">
    <location>
        <begin position="18"/>
        <end position="280"/>
    </location>
</feature>
<evidence type="ECO:0000256" key="6">
    <source>
        <dbReference type="ARBA" id="ARBA00038076"/>
    </source>
</evidence>
<feature type="transmembrane region" description="Helical" evidence="7">
    <location>
        <begin position="435"/>
        <end position="459"/>
    </location>
</feature>
<proteinExistence type="inferred from homology"/>
<dbReference type="EMBL" id="JAGSOH010000016">
    <property type="protein sequence ID" value="MBR7826371.1"/>
    <property type="molecule type" value="Genomic_DNA"/>
</dbReference>
<keyword evidence="5 7" id="KW-0472">Membrane</keyword>
<accession>A0A941E785</accession>
<keyword evidence="4 7" id="KW-1133">Transmembrane helix</keyword>
<keyword evidence="11" id="KW-1185">Reference proteome</keyword>
<dbReference type="RefSeq" id="WP_212517520.1">
    <property type="nucleotide sequence ID" value="NZ_JAGSOH010000016.1"/>
</dbReference>
<evidence type="ECO:0000259" key="8">
    <source>
        <dbReference type="Pfam" id="PF02687"/>
    </source>
</evidence>
<evidence type="ECO:0000256" key="3">
    <source>
        <dbReference type="ARBA" id="ARBA00022692"/>
    </source>
</evidence>
<reference evidence="10" key="1">
    <citation type="submission" date="2021-04" db="EMBL/GenBank/DDBJ databases">
        <title>Genome based classification of Actinospica acidithermotolerans sp. nov., an actinobacterium isolated from an Indonesian hot spring.</title>
        <authorList>
            <person name="Kusuma A.B."/>
            <person name="Putra K.E."/>
            <person name="Nafisah S."/>
            <person name="Loh J."/>
            <person name="Nouioui I."/>
            <person name="Goodfellow M."/>
        </authorList>
    </citation>
    <scope>NUCLEOTIDE SEQUENCE</scope>
    <source>
        <strain evidence="10">MGRD01-02</strain>
    </source>
</reference>
<name>A0A941E785_9ACTN</name>
<dbReference type="PANTHER" id="PTHR30572:SF4">
    <property type="entry name" value="ABC TRANSPORTER PERMEASE YTRF"/>
    <property type="match status" value="1"/>
</dbReference>
<evidence type="ECO:0000313" key="10">
    <source>
        <dbReference type="EMBL" id="MBR7826371.1"/>
    </source>
</evidence>
<dbReference type="AlphaFoldDB" id="A0A941E785"/>
<evidence type="ECO:0000259" key="9">
    <source>
        <dbReference type="Pfam" id="PF12704"/>
    </source>
</evidence>
<dbReference type="GO" id="GO:0005886">
    <property type="term" value="C:plasma membrane"/>
    <property type="evidence" value="ECO:0007669"/>
    <property type="project" value="UniProtKB-SubCell"/>
</dbReference>
<comment type="subcellular location">
    <subcellularLocation>
        <location evidence="1">Cell membrane</location>
        <topology evidence="1">Multi-pass membrane protein</topology>
    </subcellularLocation>
</comment>
<dbReference type="GO" id="GO:0022857">
    <property type="term" value="F:transmembrane transporter activity"/>
    <property type="evidence" value="ECO:0007669"/>
    <property type="project" value="TreeGrafter"/>
</dbReference>
<feature type="transmembrane region" description="Helical" evidence="7">
    <location>
        <begin position="355"/>
        <end position="385"/>
    </location>
</feature>
<evidence type="ECO:0000256" key="7">
    <source>
        <dbReference type="SAM" id="Phobius"/>
    </source>
</evidence>
<dbReference type="Pfam" id="PF02687">
    <property type="entry name" value="FtsX"/>
    <property type="match status" value="1"/>
</dbReference>
<dbReference type="PANTHER" id="PTHR30572">
    <property type="entry name" value="MEMBRANE COMPONENT OF TRANSPORTER-RELATED"/>
    <property type="match status" value="1"/>
</dbReference>
<evidence type="ECO:0000256" key="2">
    <source>
        <dbReference type="ARBA" id="ARBA00022475"/>
    </source>
</evidence>
<evidence type="ECO:0000256" key="5">
    <source>
        <dbReference type="ARBA" id="ARBA00023136"/>
    </source>
</evidence>
<dbReference type="InterPro" id="IPR050250">
    <property type="entry name" value="Macrolide_Exporter_MacB"/>
</dbReference>
<keyword evidence="2" id="KW-1003">Cell membrane</keyword>
<comment type="caution">
    <text evidence="10">The sequence shown here is derived from an EMBL/GenBank/DDBJ whole genome shotgun (WGS) entry which is preliminary data.</text>
</comment>
<dbReference type="Pfam" id="PF12704">
    <property type="entry name" value="MacB_PCD"/>
    <property type="match status" value="1"/>
</dbReference>
<dbReference type="Proteomes" id="UP000676325">
    <property type="component" value="Unassembled WGS sequence"/>
</dbReference>
<feature type="domain" description="ABC3 transporter permease C-terminal" evidence="8">
    <location>
        <begin position="316"/>
        <end position="451"/>
    </location>
</feature>
<evidence type="ECO:0000313" key="11">
    <source>
        <dbReference type="Proteomes" id="UP000676325"/>
    </source>
</evidence>
<gene>
    <name evidence="10" type="ORF">KDK95_08665</name>
</gene>
<feature type="transmembrane region" description="Helical" evidence="7">
    <location>
        <begin position="314"/>
        <end position="335"/>
    </location>
</feature>
<keyword evidence="3 7" id="KW-0812">Transmembrane</keyword>
<evidence type="ECO:0000256" key="4">
    <source>
        <dbReference type="ARBA" id="ARBA00022989"/>
    </source>
</evidence>
<organism evidence="10 11">
    <name type="scientific">Actinospica acidithermotolerans</name>
    <dbReference type="NCBI Taxonomy" id="2828514"/>
    <lineage>
        <taxon>Bacteria</taxon>
        <taxon>Bacillati</taxon>
        <taxon>Actinomycetota</taxon>
        <taxon>Actinomycetes</taxon>
        <taxon>Catenulisporales</taxon>
        <taxon>Actinospicaceae</taxon>
        <taxon>Actinospica</taxon>
    </lineage>
</organism>